<protein>
    <submittedName>
        <fullName evidence="1">Uncharacterized protein</fullName>
    </submittedName>
</protein>
<comment type="caution">
    <text evidence="1">The sequence shown here is derived from an EMBL/GenBank/DDBJ whole genome shotgun (WGS) entry which is preliminary data.</text>
</comment>
<gene>
    <name evidence="1" type="ORF">PCANC_00428</name>
</gene>
<accession>A0A2N5W971</accession>
<dbReference type="AlphaFoldDB" id="A0A2N5W971"/>
<reference evidence="1 2" key="1">
    <citation type="submission" date="2017-11" db="EMBL/GenBank/DDBJ databases">
        <title>De novo assembly and phasing of dikaryotic genomes from two isolates of Puccinia coronata f. sp. avenae, the causal agent of oat crown rust.</title>
        <authorList>
            <person name="Miller M.E."/>
            <person name="Zhang Y."/>
            <person name="Omidvar V."/>
            <person name="Sperschneider J."/>
            <person name="Schwessinger B."/>
            <person name="Raley C."/>
            <person name="Palmer J.M."/>
            <person name="Garnica D."/>
            <person name="Upadhyaya N."/>
            <person name="Rathjen J."/>
            <person name="Taylor J.M."/>
            <person name="Park R.F."/>
            <person name="Dodds P.N."/>
            <person name="Hirsch C.D."/>
            <person name="Kianian S.F."/>
            <person name="Figueroa M."/>
        </authorList>
    </citation>
    <scope>NUCLEOTIDE SEQUENCE [LARGE SCALE GENOMIC DNA]</scope>
    <source>
        <strain evidence="1">12NC29</strain>
    </source>
</reference>
<evidence type="ECO:0000313" key="1">
    <source>
        <dbReference type="EMBL" id="PLW58758.1"/>
    </source>
</evidence>
<keyword evidence="2" id="KW-1185">Reference proteome</keyword>
<dbReference type="Proteomes" id="UP000235388">
    <property type="component" value="Unassembled WGS sequence"/>
</dbReference>
<name>A0A2N5W971_9BASI</name>
<sequence>MQSCELASPTELPSRDLEQTLAARKVYLSSSGAATEAANNGGGGPIPPLAATFGSFACQRSTPAINQHSINWTNSNPTAGVKPGLYLTFSYPNPKTTAHRSPYPGFYHPQAGMRLHPW</sequence>
<dbReference type="EMBL" id="PGCJ01000001">
    <property type="protein sequence ID" value="PLW58758.1"/>
    <property type="molecule type" value="Genomic_DNA"/>
</dbReference>
<proteinExistence type="predicted"/>
<evidence type="ECO:0000313" key="2">
    <source>
        <dbReference type="Proteomes" id="UP000235388"/>
    </source>
</evidence>
<organism evidence="1 2">
    <name type="scientific">Puccinia coronata f. sp. avenae</name>
    <dbReference type="NCBI Taxonomy" id="200324"/>
    <lineage>
        <taxon>Eukaryota</taxon>
        <taxon>Fungi</taxon>
        <taxon>Dikarya</taxon>
        <taxon>Basidiomycota</taxon>
        <taxon>Pucciniomycotina</taxon>
        <taxon>Pucciniomycetes</taxon>
        <taxon>Pucciniales</taxon>
        <taxon>Pucciniaceae</taxon>
        <taxon>Puccinia</taxon>
    </lineage>
</organism>